<evidence type="ECO:0000313" key="2">
    <source>
        <dbReference type="Proteomes" id="UP000663882"/>
    </source>
</evidence>
<name>A0A815KET1_9BILA</name>
<proteinExistence type="predicted"/>
<dbReference type="AlphaFoldDB" id="A0A815KET1"/>
<dbReference type="PANTHER" id="PTHR46406">
    <property type="entry name" value="NITRIC OXIDE-ASSOCIATED PROTEIN 1"/>
    <property type="match status" value="1"/>
</dbReference>
<gene>
    <name evidence="1" type="ORF">RFH988_LOCUS34308</name>
</gene>
<organism evidence="1 2">
    <name type="scientific">Rotaria sordida</name>
    <dbReference type="NCBI Taxonomy" id="392033"/>
    <lineage>
        <taxon>Eukaryota</taxon>
        <taxon>Metazoa</taxon>
        <taxon>Spiralia</taxon>
        <taxon>Gnathifera</taxon>
        <taxon>Rotifera</taxon>
        <taxon>Eurotatoria</taxon>
        <taxon>Bdelloidea</taxon>
        <taxon>Philodinida</taxon>
        <taxon>Philodinidae</taxon>
        <taxon>Rotaria</taxon>
    </lineage>
</organism>
<protein>
    <submittedName>
        <fullName evidence="1">Uncharacterized protein</fullName>
    </submittedName>
</protein>
<reference evidence="1" key="1">
    <citation type="submission" date="2021-02" db="EMBL/GenBank/DDBJ databases">
        <authorList>
            <person name="Nowell W R."/>
        </authorList>
    </citation>
    <scope>NUCLEOTIDE SEQUENCE</scope>
</reference>
<dbReference type="OrthoDB" id="1696305at2759"/>
<dbReference type="PANTHER" id="PTHR46406:SF1">
    <property type="entry name" value="NITRIC OXIDE-ASSOCIATED PROTEIN 1"/>
    <property type="match status" value="1"/>
</dbReference>
<dbReference type="InterPro" id="IPR052807">
    <property type="entry name" value="Mito_transl_resp_regulator"/>
</dbReference>
<accession>A0A815KET1</accession>
<sequence>MALSNDEKQIINETKPVSLDNLSPVVRQILSKYPSYVVRFVDDLILSINEDENDLPRLPIVTFPSVENQFEMDLGAEDEIIPMHETARYFGCGASLQCADKTKSGFIPVEIYKHYLSTNLQKTNNPRTEYGLEELIFKVFRYWSQHDGVYLLASTNTEKTSLFNSLIDSDLCHIHALGYIDALGYIQCVTELNLPGVILPEQMINECRNIGQTILIGDIARIDIKHISNDVLVSLSFMTTSHLPINVIETKDDEKFYEKTLEKDQLEVNNSPQLCGPTIEILGIRKEEEDVRNIVLLSAS</sequence>
<comment type="caution">
    <text evidence="1">The sequence shown here is derived from an EMBL/GenBank/DDBJ whole genome shotgun (WGS) entry which is preliminary data.</text>
</comment>
<dbReference type="EMBL" id="CAJNOO010004681">
    <property type="protein sequence ID" value="CAF1390136.1"/>
    <property type="molecule type" value="Genomic_DNA"/>
</dbReference>
<dbReference type="Proteomes" id="UP000663882">
    <property type="component" value="Unassembled WGS sequence"/>
</dbReference>
<evidence type="ECO:0000313" key="1">
    <source>
        <dbReference type="EMBL" id="CAF1390136.1"/>
    </source>
</evidence>